<dbReference type="PANTHER" id="PTHR10920:SF18">
    <property type="entry name" value="RRNA METHYLTRANSFERASE 2, MITOCHONDRIAL"/>
    <property type="match status" value="1"/>
</dbReference>
<name>A0A3B0S5Y9_9ZZZZ</name>
<dbReference type="InterPro" id="IPR002877">
    <property type="entry name" value="RNA_MeTrfase_FtsJ_dom"/>
</dbReference>
<dbReference type="EMBL" id="UOEC01000132">
    <property type="protein sequence ID" value="VAV96246.1"/>
    <property type="molecule type" value="Genomic_DNA"/>
</dbReference>
<reference evidence="7" key="1">
    <citation type="submission" date="2018-06" db="EMBL/GenBank/DDBJ databases">
        <authorList>
            <person name="Zhirakovskaya E."/>
        </authorList>
    </citation>
    <scope>NUCLEOTIDE SEQUENCE</scope>
</reference>
<dbReference type="AlphaFoldDB" id="A0A3B0S5Y9"/>
<keyword evidence="3 7" id="KW-0808">Transferase</keyword>
<protein>
    <submittedName>
        <fullName evidence="7">23S rRNA (Uridine(2552)-2'-O)-methyltransferase</fullName>
        <ecNumber evidence="7">2.1.1.166</ecNumber>
    </submittedName>
</protein>
<dbReference type="HAMAP" id="MF_01547">
    <property type="entry name" value="RNA_methyltr_E"/>
    <property type="match status" value="1"/>
</dbReference>
<evidence type="ECO:0000256" key="5">
    <source>
        <dbReference type="SAM" id="MobiDB-lite"/>
    </source>
</evidence>
<proteinExistence type="inferred from homology"/>
<keyword evidence="1" id="KW-0698">rRNA processing</keyword>
<dbReference type="PIRSF" id="PIRSF005461">
    <property type="entry name" value="23S_rRNA_mtase"/>
    <property type="match status" value="1"/>
</dbReference>
<dbReference type="InterPro" id="IPR015507">
    <property type="entry name" value="rRNA-MeTfrase_E"/>
</dbReference>
<feature type="region of interest" description="Disordered" evidence="5">
    <location>
        <begin position="1"/>
        <end position="26"/>
    </location>
</feature>
<dbReference type="EC" id="2.1.1.166" evidence="7"/>
<evidence type="ECO:0000256" key="2">
    <source>
        <dbReference type="ARBA" id="ARBA00022603"/>
    </source>
</evidence>
<evidence type="ECO:0000256" key="1">
    <source>
        <dbReference type="ARBA" id="ARBA00022552"/>
    </source>
</evidence>
<keyword evidence="2 7" id="KW-0489">Methyltransferase</keyword>
<dbReference type="Gene3D" id="3.40.50.150">
    <property type="entry name" value="Vaccinia Virus protein VP39"/>
    <property type="match status" value="1"/>
</dbReference>
<organism evidence="7">
    <name type="scientific">hydrothermal vent metagenome</name>
    <dbReference type="NCBI Taxonomy" id="652676"/>
    <lineage>
        <taxon>unclassified sequences</taxon>
        <taxon>metagenomes</taxon>
        <taxon>ecological metagenomes</taxon>
    </lineage>
</organism>
<dbReference type="InterPro" id="IPR029063">
    <property type="entry name" value="SAM-dependent_MTases_sf"/>
</dbReference>
<dbReference type="GO" id="GO:0008650">
    <property type="term" value="F:rRNA (uridine-2'-O-)-methyltransferase activity"/>
    <property type="evidence" value="ECO:0007669"/>
    <property type="project" value="TreeGrafter"/>
</dbReference>
<dbReference type="CDD" id="cd02440">
    <property type="entry name" value="AdoMet_MTases"/>
    <property type="match status" value="1"/>
</dbReference>
<sequence>MARTRKPSAWNKPKGEGSSSNARDLKQRVKTARGRKISSTNWLQRQLNDPYVGLAKKEGYRCRSAFKLLEIDDKHRFLKPGCAIVDLGSAPGGWSQIAAIRTNAAEGKGRVVGIDLHEVEAIAGVTLFKKDFFDQDAPQVLIEALGDVYADVVLSDMAAHATGHKQTDHIKIIDLAETALEFAMDILKPGGTFLCKVLRGGSEHDLLATMKQNFKTIKHIKPQASRADSAELFVLATGFKGKKSEQTTQSV</sequence>
<feature type="domain" description="Ribosomal RNA methyltransferase FtsJ" evidence="6">
    <location>
        <begin position="60"/>
        <end position="239"/>
    </location>
</feature>
<accession>A0A3B0S5Y9</accession>
<evidence type="ECO:0000259" key="6">
    <source>
        <dbReference type="Pfam" id="PF01728"/>
    </source>
</evidence>
<dbReference type="SUPFAM" id="SSF53335">
    <property type="entry name" value="S-adenosyl-L-methionine-dependent methyltransferases"/>
    <property type="match status" value="1"/>
</dbReference>
<evidence type="ECO:0000313" key="7">
    <source>
        <dbReference type="EMBL" id="VAV96246.1"/>
    </source>
</evidence>
<dbReference type="InterPro" id="IPR050082">
    <property type="entry name" value="RNA_methyltr_RlmE"/>
</dbReference>
<dbReference type="PANTHER" id="PTHR10920">
    <property type="entry name" value="RIBOSOMAL RNA METHYLTRANSFERASE"/>
    <property type="match status" value="1"/>
</dbReference>
<evidence type="ECO:0000256" key="3">
    <source>
        <dbReference type="ARBA" id="ARBA00022679"/>
    </source>
</evidence>
<evidence type="ECO:0000256" key="4">
    <source>
        <dbReference type="ARBA" id="ARBA00022691"/>
    </source>
</evidence>
<dbReference type="Pfam" id="PF01728">
    <property type="entry name" value="FtsJ"/>
    <property type="match status" value="1"/>
</dbReference>
<gene>
    <name evidence="7" type="ORF">MNBD_ALPHA08-702</name>
</gene>
<keyword evidence="4" id="KW-0949">S-adenosyl-L-methionine</keyword>